<comment type="caution">
    <text evidence="1">The sequence shown here is derived from an EMBL/GenBank/DDBJ whole genome shotgun (WGS) entry which is preliminary data.</text>
</comment>
<dbReference type="InterPro" id="IPR003749">
    <property type="entry name" value="ThiS/MoaD-like"/>
</dbReference>
<dbReference type="Pfam" id="PF02597">
    <property type="entry name" value="ThiS"/>
    <property type="match status" value="1"/>
</dbReference>
<dbReference type="AlphaFoldDB" id="A0A8J7W2T4"/>
<organism evidence="1 2">
    <name type="scientific">Sinanaerobacter chloroacetimidivorans</name>
    <dbReference type="NCBI Taxonomy" id="2818044"/>
    <lineage>
        <taxon>Bacteria</taxon>
        <taxon>Bacillati</taxon>
        <taxon>Bacillota</taxon>
        <taxon>Clostridia</taxon>
        <taxon>Peptostreptococcales</taxon>
        <taxon>Anaerovoracaceae</taxon>
        <taxon>Sinanaerobacter</taxon>
    </lineage>
</organism>
<evidence type="ECO:0000313" key="1">
    <source>
        <dbReference type="EMBL" id="MBR0598230.1"/>
    </source>
</evidence>
<name>A0A8J7W2T4_9FIRM</name>
<dbReference type="SUPFAM" id="SSF54285">
    <property type="entry name" value="MoaD/ThiS"/>
    <property type="match status" value="1"/>
</dbReference>
<dbReference type="CDD" id="cd17040">
    <property type="entry name" value="Ubl_MoaD_like"/>
    <property type="match status" value="1"/>
</dbReference>
<accession>A0A8J7W2T4</accession>
<protein>
    <submittedName>
        <fullName evidence="1">MoaD/ThiS family protein</fullName>
    </submittedName>
</protein>
<dbReference type="RefSeq" id="WP_227018359.1">
    <property type="nucleotide sequence ID" value="NZ_JAGSND010000006.1"/>
</dbReference>
<reference evidence="1" key="1">
    <citation type="submission" date="2021-04" db="EMBL/GenBank/DDBJ databases">
        <title>Sinoanaerobacter chloroacetimidivorans sp. nov., an obligate anaerobic bacterium isolated from anaerobic sludge.</title>
        <authorList>
            <person name="Bao Y."/>
        </authorList>
    </citation>
    <scope>NUCLEOTIDE SEQUENCE</scope>
    <source>
        <strain evidence="1">BAD-6</strain>
    </source>
</reference>
<gene>
    <name evidence="1" type="ORF">KCX82_10125</name>
</gene>
<evidence type="ECO:0000313" key="2">
    <source>
        <dbReference type="Proteomes" id="UP000675664"/>
    </source>
</evidence>
<sequence length="74" mass="8207">MKIEVRLFATLREKRQKVMTLEVPQGTAAVELIDSLDIPHNQVAILMINGRHSKFHQPLQDGDVVSMFPPVGGG</sequence>
<keyword evidence="2" id="KW-1185">Reference proteome</keyword>
<dbReference type="InterPro" id="IPR012675">
    <property type="entry name" value="Beta-grasp_dom_sf"/>
</dbReference>
<proteinExistence type="predicted"/>
<dbReference type="Gene3D" id="3.10.20.30">
    <property type="match status" value="1"/>
</dbReference>
<dbReference type="Proteomes" id="UP000675664">
    <property type="component" value="Unassembled WGS sequence"/>
</dbReference>
<reference evidence="1" key="2">
    <citation type="submission" date="2021-04" db="EMBL/GenBank/DDBJ databases">
        <authorList>
            <person name="Liu J."/>
        </authorList>
    </citation>
    <scope>NUCLEOTIDE SEQUENCE</scope>
    <source>
        <strain evidence="1">BAD-6</strain>
    </source>
</reference>
<dbReference type="EMBL" id="JAGSND010000006">
    <property type="protein sequence ID" value="MBR0598230.1"/>
    <property type="molecule type" value="Genomic_DNA"/>
</dbReference>
<dbReference type="InterPro" id="IPR016155">
    <property type="entry name" value="Mopterin_synth/thiamin_S_b"/>
</dbReference>